<evidence type="ECO:0000256" key="4">
    <source>
        <dbReference type="ARBA" id="ARBA00022729"/>
    </source>
</evidence>
<dbReference type="GO" id="GO:0042597">
    <property type="term" value="C:periplasmic space"/>
    <property type="evidence" value="ECO:0007669"/>
    <property type="project" value="UniProtKB-SubCell"/>
</dbReference>
<evidence type="ECO:0000256" key="3">
    <source>
        <dbReference type="ARBA" id="ARBA00017442"/>
    </source>
</evidence>
<evidence type="ECO:0000256" key="2">
    <source>
        <dbReference type="ARBA" id="ARBA00006329"/>
    </source>
</evidence>
<proteinExistence type="inferred from homology"/>
<dbReference type="Proteomes" id="UP000029462">
    <property type="component" value="Unassembled WGS sequence"/>
</dbReference>
<keyword evidence="8" id="KW-1185">Reference proteome</keyword>
<dbReference type="Pfam" id="PF10610">
    <property type="entry name" value="Tafi-CsgC"/>
    <property type="match status" value="1"/>
</dbReference>
<dbReference type="AlphaFoldDB" id="A0A090V4T2"/>
<accession>A0A090V4T2</accession>
<dbReference type="RefSeq" id="WP_042392672.1">
    <property type="nucleotide sequence ID" value="NZ_BBMZ01000015.1"/>
</dbReference>
<evidence type="ECO:0000256" key="6">
    <source>
        <dbReference type="ARBA" id="ARBA00023186"/>
    </source>
</evidence>
<dbReference type="InterPro" id="IPR053722">
    <property type="entry name" value="Curli_assembly_CsgC/AgfC"/>
</dbReference>
<evidence type="ECO:0000256" key="5">
    <source>
        <dbReference type="ARBA" id="ARBA00022764"/>
    </source>
</evidence>
<dbReference type="eggNOG" id="ENOG5032UJP">
    <property type="taxonomic scope" value="Bacteria"/>
</dbReference>
<gene>
    <name evidence="7" type="primary">csgC</name>
    <name evidence="7" type="ORF">EV102420_15_00140</name>
</gene>
<comment type="similarity">
    <text evidence="2">Belongs to the CsgC/AgfC family.</text>
</comment>
<evidence type="ECO:0000256" key="1">
    <source>
        <dbReference type="ARBA" id="ARBA00004418"/>
    </source>
</evidence>
<protein>
    <recommendedName>
        <fullName evidence="3">Curli assembly protein CsgC</fullName>
    </recommendedName>
</protein>
<keyword evidence="6" id="KW-0143">Chaperone</keyword>
<evidence type="ECO:0000313" key="7">
    <source>
        <dbReference type="EMBL" id="GAL59118.1"/>
    </source>
</evidence>
<dbReference type="STRING" id="1115515.EV102420_15_00140"/>
<comment type="caution">
    <text evidence="7">The sequence shown here is derived from an EMBL/GenBank/DDBJ whole genome shotgun (WGS) entry which is preliminary data.</text>
</comment>
<keyword evidence="5" id="KW-0574">Periplasm</keyword>
<dbReference type="NCBIfam" id="NF007507">
    <property type="entry name" value="PRK10102.1"/>
    <property type="match status" value="1"/>
</dbReference>
<evidence type="ECO:0000313" key="8">
    <source>
        <dbReference type="Proteomes" id="UP000029462"/>
    </source>
</evidence>
<comment type="subcellular location">
    <subcellularLocation>
        <location evidence="1">Periplasm</location>
    </subcellularLocation>
</comment>
<sequence length="106" mass="11701">MHSLLFVAAMASQITFLTERQQDIYTITPQVVVTQPCVCQIQILTVHAGVSGQSNTQQRKTLTLQANQPTKLARLSMNISPKDTVKVVVTVTDGDTLHLVQQWPAE</sequence>
<dbReference type="Gene3D" id="2.60.40.2420">
    <property type="match status" value="1"/>
</dbReference>
<keyword evidence="4" id="KW-0732">Signal</keyword>
<reference evidence="7 8" key="1">
    <citation type="submission" date="2014-09" db="EMBL/GenBank/DDBJ databases">
        <title>Whole genome shotgun sequence of Escherichia vulneris NBRC 102420.</title>
        <authorList>
            <person name="Yoshida Y."/>
            <person name="Hosoyama A."/>
            <person name="Tsuchikane K."/>
            <person name="Ohji S."/>
            <person name="Ichikawa N."/>
            <person name="Kimura A."/>
            <person name="Yamazoe A."/>
            <person name="Ezaki T."/>
            <person name="Fujita N."/>
        </authorList>
    </citation>
    <scope>NUCLEOTIDE SEQUENCE [LARGE SCALE GENOMIC DNA]</scope>
    <source>
        <strain evidence="7 8">NBRC 102420</strain>
    </source>
</reference>
<organism evidence="7 8">
    <name type="scientific">Pseudescherichia vulneris NBRC 102420</name>
    <dbReference type="NCBI Taxonomy" id="1115515"/>
    <lineage>
        <taxon>Bacteria</taxon>
        <taxon>Pseudomonadati</taxon>
        <taxon>Pseudomonadota</taxon>
        <taxon>Gammaproteobacteria</taxon>
        <taxon>Enterobacterales</taxon>
        <taxon>Enterobacteriaceae</taxon>
        <taxon>Pseudescherichia</taxon>
    </lineage>
</organism>
<dbReference type="EMBL" id="BBMZ01000015">
    <property type="protein sequence ID" value="GAL59118.1"/>
    <property type="molecule type" value="Genomic_DNA"/>
</dbReference>
<name>A0A090V4T2_PSEVU</name>
<dbReference type="InterPro" id="IPR014491">
    <property type="entry name" value="Curli_production_prot_CsgC"/>
</dbReference>